<dbReference type="PANTHER" id="PTHR33751">
    <property type="entry name" value="CBB3-TYPE CYTOCHROME C OXIDASE SUBUNIT FIXP"/>
    <property type="match status" value="1"/>
</dbReference>
<evidence type="ECO:0000256" key="6">
    <source>
        <dbReference type="PROSITE-ProRule" id="PRU00433"/>
    </source>
</evidence>
<dbReference type="InterPro" id="IPR036909">
    <property type="entry name" value="Cyt_c-like_dom_sf"/>
</dbReference>
<feature type="domain" description="Cytochrome c" evidence="7">
    <location>
        <begin position="42"/>
        <end position="137"/>
    </location>
</feature>
<dbReference type="SUPFAM" id="SSF46626">
    <property type="entry name" value="Cytochrome c"/>
    <property type="match status" value="2"/>
</dbReference>
<dbReference type="PROSITE" id="PS51007">
    <property type="entry name" value="CYTC"/>
    <property type="match status" value="2"/>
</dbReference>
<keyword evidence="5 6" id="KW-0408">Iron</keyword>
<dbReference type="GO" id="GO:0009055">
    <property type="term" value="F:electron transfer activity"/>
    <property type="evidence" value="ECO:0007669"/>
    <property type="project" value="InterPro"/>
</dbReference>
<gene>
    <name evidence="8" type="ORF">HGR00_15575</name>
</gene>
<feature type="domain" description="Cytochrome c" evidence="7">
    <location>
        <begin position="149"/>
        <end position="229"/>
    </location>
</feature>
<keyword evidence="2 6" id="KW-0349">Heme</keyword>
<comment type="caution">
    <text evidence="8">The sequence shown here is derived from an EMBL/GenBank/DDBJ whole genome shotgun (WGS) entry which is preliminary data.</text>
</comment>
<evidence type="ECO:0000256" key="5">
    <source>
        <dbReference type="ARBA" id="ARBA00023004"/>
    </source>
</evidence>
<dbReference type="EMBL" id="JABBZM010000013">
    <property type="protein sequence ID" value="NMV39334.1"/>
    <property type="molecule type" value="Genomic_DNA"/>
</dbReference>
<dbReference type="InterPro" id="IPR050597">
    <property type="entry name" value="Cytochrome_c_Oxidase_Subunit"/>
</dbReference>
<dbReference type="AlphaFoldDB" id="A0A848P3Y1"/>
<name>A0A848P3Y1_9RALS</name>
<dbReference type="Gene3D" id="1.10.760.10">
    <property type="entry name" value="Cytochrome c-like domain"/>
    <property type="match status" value="2"/>
</dbReference>
<evidence type="ECO:0000256" key="4">
    <source>
        <dbReference type="ARBA" id="ARBA00022982"/>
    </source>
</evidence>
<keyword evidence="4" id="KW-0249">Electron transport</keyword>
<dbReference type="GO" id="GO:0020037">
    <property type="term" value="F:heme binding"/>
    <property type="evidence" value="ECO:0007669"/>
    <property type="project" value="InterPro"/>
</dbReference>
<evidence type="ECO:0000259" key="7">
    <source>
        <dbReference type="PROSITE" id="PS51007"/>
    </source>
</evidence>
<dbReference type="PANTHER" id="PTHR33751:SF9">
    <property type="entry name" value="CYTOCHROME C4"/>
    <property type="match status" value="1"/>
</dbReference>
<keyword evidence="3 6" id="KW-0479">Metal-binding</keyword>
<evidence type="ECO:0000313" key="8">
    <source>
        <dbReference type="EMBL" id="NMV39334.1"/>
    </source>
</evidence>
<protein>
    <submittedName>
        <fullName evidence="8">Cytochrome c4</fullName>
    </submittedName>
</protein>
<reference evidence="8 9" key="1">
    <citation type="submission" date="2020-04" db="EMBL/GenBank/DDBJ databases">
        <title>Ralstonia insidiosa genome sequencing and assembly.</title>
        <authorList>
            <person name="Martins R.C.R."/>
            <person name="Perdigao-Neto L.V."/>
            <person name="Levin A.S.S."/>
            <person name="Costa S.F."/>
        </authorList>
    </citation>
    <scope>NUCLEOTIDE SEQUENCE [LARGE SCALE GENOMIC DNA]</scope>
    <source>
        <strain evidence="8 9">5047</strain>
    </source>
</reference>
<dbReference type="Proteomes" id="UP000575469">
    <property type="component" value="Unassembled WGS sequence"/>
</dbReference>
<evidence type="ECO:0000313" key="9">
    <source>
        <dbReference type="Proteomes" id="UP000575469"/>
    </source>
</evidence>
<dbReference type="Pfam" id="PF00034">
    <property type="entry name" value="Cytochrom_C"/>
    <property type="match status" value="1"/>
</dbReference>
<dbReference type="PRINTS" id="PR00605">
    <property type="entry name" value="CYTCHROMECIC"/>
</dbReference>
<sequence length="229" mass="24535">MMKTNTTTKSRGHGKRILVLGGALLLAAVVVGGVMYGPNFYGLLQIGKQLDQITQEDTRVGGPWPRVSEVCVSCHGYEGNARAQTYPRLAGQPEAYLKKQLTAFASGERSNPTMTSLAVSMSEHEIDGLAAHFSKMTPLPNATFQADPARVARGEALVKANNCAACHGQQLEGKDLYPRLAGQGYGYLRDQLSNFKSGARRDATGSMTAVVGALSQQDIDDLAQYVASR</sequence>
<dbReference type="RefSeq" id="WP_169340585.1">
    <property type="nucleotide sequence ID" value="NZ_JABBZM010000013.1"/>
</dbReference>
<keyword evidence="1" id="KW-0813">Transport</keyword>
<dbReference type="InterPro" id="IPR008168">
    <property type="entry name" value="Cyt_C_IC"/>
</dbReference>
<dbReference type="InterPro" id="IPR009056">
    <property type="entry name" value="Cyt_c-like_dom"/>
</dbReference>
<dbReference type="GO" id="GO:0005506">
    <property type="term" value="F:iron ion binding"/>
    <property type="evidence" value="ECO:0007669"/>
    <property type="project" value="InterPro"/>
</dbReference>
<organism evidence="8 9">
    <name type="scientific">Ralstonia insidiosa</name>
    <dbReference type="NCBI Taxonomy" id="190721"/>
    <lineage>
        <taxon>Bacteria</taxon>
        <taxon>Pseudomonadati</taxon>
        <taxon>Pseudomonadota</taxon>
        <taxon>Betaproteobacteria</taxon>
        <taxon>Burkholderiales</taxon>
        <taxon>Burkholderiaceae</taxon>
        <taxon>Ralstonia</taxon>
    </lineage>
</organism>
<accession>A0A848P3Y1</accession>
<evidence type="ECO:0000256" key="2">
    <source>
        <dbReference type="ARBA" id="ARBA00022617"/>
    </source>
</evidence>
<evidence type="ECO:0000256" key="1">
    <source>
        <dbReference type="ARBA" id="ARBA00022448"/>
    </source>
</evidence>
<evidence type="ECO:0000256" key="3">
    <source>
        <dbReference type="ARBA" id="ARBA00022723"/>
    </source>
</evidence>
<proteinExistence type="predicted"/>